<dbReference type="PRINTS" id="PR01415">
    <property type="entry name" value="ANKYRIN"/>
</dbReference>
<feature type="repeat" description="ANK" evidence="2">
    <location>
        <begin position="931"/>
        <end position="963"/>
    </location>
</feature>
<keyword evidence="1" id="KW-0677">Repeat</keyword>
<dbReference type="Proteomes" id="UP000319160">
    <property type="component" value="Unassembled WGS sequence"/>
</dbReference>
<feature type="region of interest" description="Disordered" evidence="3">
    <location>
        <begin position="1401"/>
        <end position="1423"/>
    </location>
</feature>
<name>A0A553HSQ3_9PEZI</name>
<sequence>MADIVGIVTGLIGACDVTIKATRSLTKFISEFKNSPREAKKLKLELENLEAIISAVQGYLLSSKAKQQPLLGSSPVGRAIQQCRDYMNNLADALIGDNQKAIDRSRWAFKGKDRCLEIIAEISRYTNLFHLALSLDGWELFFKSSLETTEALKQVQNDLQRVVDVIRPIEEMKNDLAEWEDHLRAIREAIQFSSAVPTILDAVDDLDRKEKLYDFITKVKLEPKHRDVARVRHENTCLWIQKCSAFQDWLCGDTASCLWIHGAPGCGKTVIFSSIVDHLKERQAGHDTVVVPVYFTYQDPTLHDIETIFQAILRYAASALYEKQGTYEVLHRLCKTCQEAQQRLPNSQECYDALENIAQFGASLVLCFDGVDELPDITQLLLLKRLGALQKIPTIKFIISSRSNLNLRSVDHVELFMAVNEGDLRLYLASMTTDIVDDITEDLMTPPPAGLKEQIIDRIVRKSNGMFLLATLQARQLRSATSIREILEWSDSLPEEVDEQYSMYFDRIRSQPRSELALKAVQWVSCAYRPLLVHELLEALSVRPGDLNLDPTGIPSVQRIIQAAGGLLVLDADSNIVRLVHDSLRDYLSRNQAKTLEAPHLSILNVIVTYLDFQAFDDKPNRIISENWLDIELLKSNHKFLDYACRYWNYHLRSTHPSEQHAGSRITSRVAVSSSLLRITTFLRLGSAVSGLTPFHIAVLWEDAALASHIMNETTDLSLTQPSDRELTPLHIAARFNNVPCAELSLKVCSDLLVKDRAGNTSLHTAASYGSEEVLTLLLEFTLKLDDPGIVIDHIDQRGWTPLHWALSNGYLKCVTQLLNYGANPNATTTSGQTAVHLAIASCPSGLLALQKSGATFGGHSKTGRTALHVACALGDIDDNLQPVLQEFDPNKQDQNGITPMHELVRSKSANLATVKWLIDLGANLDIQDKDGLTPLHSSLSKQDYQTAEYLLSRGARTDCESSDGALPALIAVAQESCPPQLLSSLLSTSLRTPKAESLLHRAVRRQNPDEVSGLLRCGANVNEQNSEGATSLHVAVLLAPVHARHSTINPQRSNIISLLLQNSADPHADSYRGFTPLHTAVIRDSEQIIRQLVSASDSINRSYYLPDKIPLLTFAAVYSSPSCFELLFRAAHEIRHDKLKKESHLIDTILPLLDYSDGIYTESDLINQTRAYENKLGLSLDPKIVGLEFKDSIQQCSLNMAHKLSCTSFHILCQKVILLASVETSKFPTAALHLMDRLRSWQFRHEALASISNASELMKHHDERPFEAHYDDEWKTYHTGCRQDIIDALFALKWPEQISYGPNVVNRRGSLFGPQERGHYWEDSVALSTECCGESKSPIISTRHGSTVSTMFRVRRASIRFMRSSIAAGLSQRELRTYDGARQKLFKPMTRIIRRKNSSLGRRESFKKQPKRGHRIAIARST</sequence>
<dbReference type="InterPro" id="IPR027417">
    <property type="entry name" value="P-loop_NTPase"/>
</dbReference>
<dbReference type="Gene3D" id="1.25.40.20">
    <property type="entry name" value="Ankyrin repeat-containing domain"/>
    <property type="match status" value="2"/>
</dbReference>
<dbReference type="InterPro" id="IPR056884">
    <property type="entry name" value="NPHP3-like_N"/>
</dbReference>
<evidence type="ECO:0000259" key="4">
    <source>
        <dbReference type="PROSITE" id="PS50837"/>
    </source>
</evidence>
<feature type="repeat" description="ANK" evidence="2">
    <location>
        <begin position="798"/>
        <end position="830"/>
    </location>
</feature>
<dbReference type="PROSITE" id="PS50297">
    <property type="entry name" value="ANK_REP_REGION"/>
    <property type="match status" value="5"/>
</dbReference>
<dbReference type="Pfam" id="PF12796">
    <property type="entry name" value="Ank_2"/>
    <property type="match status" value="3"/>
</dbReference>
<dbReference type="InterPro" id="IPR031348">
    <property type="entry name" value="PigL_N"/>
</dbReference>
<dbReference type="InterPro" id="IPR054471">
    <property type="entry name" value="GPIID_WHD"/>
</dbReference>
<feature type="domain" description="NACHT" evidence="4">
    <location>
        <begin position="256"/>
        <end position="404"/>
    </location>
</feature>
<dbReference type="InterPro" id="IPR002110">
    <property type="entry name" value="Ankyrin_rpt"/>
</dbReference>
<keyword evidence="6" id="KW-1185">Reference proteome</keyword>
<evidence type="ECO:0000313" key="5">
    <source>
        <dbReference type="EMBL" id="TRX90990.1"/>
    </source>
</evidence>
<dbReference type="SUPFAM" id="SSF48403">
    <property type="entry name" value="Ankyrin repeat"/>
    <property type="match status" value="2"/>
</dbReference>
<feature type="repeat" description="ANK" evidence="2">
    <location>
        <begin position="995"/>
        <end position="1027"/>
    </location>
</feature>
<keyword evidence="2" id="KW-0040">ANK repeat</keyword>
<dbReference type="InterPro" id="IPR007111">
    <property type="entry name" value="NACHT_NTPase"/>
</dbReference>
<dbReference type="Pfam" id="PF17111">
    <property type="entry name" value="PigL_N"/>
    <property type="match status" value="1"/>
</dbReference>
<dbReference type="SUPFAM" id="SSF52540">
    <property type="entry name" value="P-loop containing nucleoside triphosphate hydrolases"/>
    <property type="match status" value="1"/>
</dbReference>
<dbReference type="InterPro" id="IPR036770">
    <property type="entry name" value="Ankyrin_rpt-contain_sf"/>
</dbReference>
<dbReference type="PROSITE" id="PS50837">
    <property type="entry name" value="NACHT"/>
    <property type="match status" value="1"/>
</dbReference>
<dbReference type="PROSITE" id="PS50088">
    <property type="entry name" value="ANK_REPEAT"/>
    <property type="match status" value="6"/>
</dbReference>
<protein>
    <recommendedName>
        <fullName evidence="4">NACHT domain-containing protein</fullName>
    </recommendedName>
</protein>
<evidence type="ECO:0000313" key="6">
    <source>
        <dbReference type="Proteomes" id="UP000319160"/>
    </source>
</evidence>
<dbReference type="EMBL" id="VFLP01000050">
    <property type="protein sequence ID" value="TRX90990.1"/>
    <property type="molecule type" value="Genomic_DNA"/>
</dbReference>
<dbReference type="SMART" id="SM00248">
    <property type="entry name" value="ANK"/>
    <property type="match status" value="10"/>
</dbReference>
<comment type="caution">
    <text evidence="5">The sequence shown here is derived from an EMBL/GenBank/DDBJ whole genome shotgun (WGS) entry which is preliminary data.</text>
</comment>
<accession>A0A553HSQ3</accession>
<feature type="repeat" description="ANK" evidence="2">
    <location>
        <begin position="758"/>
        <end position="780"/>
    </location>
</feature>
<organism evidence="5 6">
    <name type="scientific">Xylaria flabelliformis</name>
    <dbReference type="NCBI Taxonomy" id="2512241"/>
    <lineage>
        <taxon>Eukaryota</taxon>
        <taxon>Fungi</taxon>
        <taxon>Dikarya</taxon>
        <taxon>Ascomycota</taxon>
        <taxon>Pezizomycotina</taxon>
        <taxon>Sordariomycetes</taxon>
        <taxon>Xylariomycetidae</taxon>
        <taxon>Xylariales</taxon>
        <taxon>Xylariaceae</taxon>
        <taxon>Xylaria</taxon>
    </lineage>
</organism>
<dbReference type="PANTHER" id="PTHR10039">
    <property type="entry name" value="AMELOGENIN"/>
    <property type="match status" value="1"/>
</dbReference>
<evidence type="ECO:0000256" key="3">
    <source>
        <dbReference type="SAM" id="MobiDB-lite"/>
    </source>
</evidence>
<proteinExistence type="predicted"/>
<dbReference type="PANTHER" id="PTHR10039:SF16">
    <property type="entry name" value="GPI INOSITOL-DEACYLASE"/>
    <property type="match status" value="1"/>
</dbReference>
<gene>
    <name evidence="5" type="ORF">FHL15_008195</name>
</gene>
<dbReference type="OrthoDB" id="195446at2759"/>
<dbReference type="Gene3D" id="3.40.50.300">
    <property type="entry name" value="P-loop containing nucleotide triphosphate hydrolases"/>
    <property type="match status" value="1"/>
</dbReference>
<feature type="repeat" description="ANK" evidence="2">
    <location>
        <begin position="896"/>
        <end position="930"/>
    </location>
</feature>
<dbReference type="Pfam" id="PF24883">
    <property type="entry name" value="NPHP3_N"/>
    <property type="match status" value="1"/>
</dbReference>
<dbReference type="STRING" id="2512241.A0A553HSQ3"/>
<feature type="repeat" description="ANK" evidence="2">
    <location>
        <begin position="1073"/>
        <end position="1105"/>
    </location>
</feature>
<dbReference type="Pfam" id="PF22939">
    <property type="entry name" value="WHD_GPIID"/>
    <property type="match status" value="1"/>
</dbReference>
<reference evidence="6" key="1">
    <citation type="submission" date="2019-06" db="EMBL/GenBank/DDBJ databases">
        <title>Draft genome sequence of the griseofulvin-producing fungus Xylaria cubensis strain G536.</title>
        <authorList>
            <person name="Mead M.E."/>
            <person name="Raja H.A."/>
            <person name="Steenwyk J.L."/>
            <person name="Knowles S.L."/>
            <person name="Oberlies N.H."/>
            <person name="Rokas A."/>
        </authorList>
    </citation>
    <scope>NUCLEOTIDE SEQUENCE [LARGE SCALE GENOMIC DNA]</scope>
    <source>
        <strain evidence="6">G536</strain>
    </source>
</reference>
<evidence type="ECO:0000256" key="2">
    <source>
        <dbReference type="PROSITE-ProRule" id="PRU00023"/>
    </source>
</evidence>
<evidence type="ECO:0000256" key="1">
    <source>
        <dbReference type="ARBA" id="ARBA00022737"/>
    </source>
</evidence>
<feature type="compositionally biased region" description="Basic residues" evidence="3">
    <location>
        <begin position="1409"/>
        <end position="1423"/>
    </location>
</feature>